<dbReference type="InterPro" id="IPR012837">
    <property type="entry name" value="NrdG"/>
</dbReference>
<dbReference type="PANTHER" id="PTHR30352">
    <property type="entry name" value="PYRUVATE FORMATE-LYASE-ACTIVATING ENZYME"/>
    <property type="match status" value="1"/>
</dbReference>
<dbReference type="SUPFAM" id="SSF102114">
    <property type="entry name" value="Radical SAM enzymes"/>
    <property type="match status" value="1"/>
</dbReference>
<keyword evidence="2" id="KW-0004">4Fe-4S</keyword>
<evidence type="ECO:0000256" key="6">
    <source>
        <dbReference type="ARBA" id="ARBA00023014"/>
    </source>
</evidence>
<dbReference type="EC" id="1.97.1.-" evidence="7"/>
<comment type="function">
    <text evidence="7">Activation of anaerobic ribonucleoside-triphosphate reductase under anaerobic conditions by generation of an organic free radical, using S-adenosylmethionine and reduced flavodoxin as cosubstrates to produce 5'-deoxy-adenosine.</text>
</comment>
<protein>
    <recommendedName>
        <fullName evidence="7">Anaerobic ribonucleoside-triphosphate reductase-activating protein</fullName>
        <ecNumber evidence="7">1.97.1.-</ecNumber>
    </recommendedName>
</protein>
<dbReference type="InterPro" id="IPR007197">
    <property type="entry name" value="rSAM"/>
</dbReference>
<dbReference type="GO" id="GO:0043365">
    <property type="term" value="F:[formate-C-acetyltransferase]-activating enzyme activity"/>
    <property type="evidence" value="ECO:0007669"/>
    <property type="project" value="InterPro"/>
</dbReference>
<dbReference type="InterPro" id="IPR058240">
    <property type="entry name" value="rSAM_sf"/>
</dbReference>
<dbReference type="SFLD" id="SFLDG01063">
    <property type="entry name" value="activating_enzymes__group_1"/>
    <property type="match status" value="1"/>
</dbReference>
<sequence>MTVLDIVEGRGYIAKIEQHSFVDGEGVRVSLYVSGCPFQCEGCYNVAAQNFHYGTPFSDTTLEEIISYCEPEYISGLSILGGEPFCNVDTTLKVVRAFREAFGHRKTLWVWTGFLYEYLRHDKGKRGELLSYIDVLVDGMFIQTLYRPNLAYKGSLNQRVIDVRKSLENQRIAIYIE</sequence>
<dbReference type="GO" id="GO:0051539">
    <property type="term" value="F:4 iron, 4 sulfur cluster binding"/>
    <property type="evidence" value="ECO:0007669"/>
    <property type="project" value="UniProtKB-KW"/>
</dbReference>
<evidence type="ECO:0000256" key="4">
    <source>
        <dbReference type="ARBA" id="ARBA00022723"/>
    </source>
</evidence>
<dbReference type="Pfam" id="PF13353">
    <property type="entry name" value="Fer4_12"/>
    <property type="match status" value="1"/>
</dbReference>
<dbReference type="CDD" id="cd01335">
    <property type="entry name" value="Radical_SAM"/>
    <property type="match status" value="1"/>
</dbReference>
<keyword evidence="3" id="KW-0949">S-adenosyl-L-methionine</keyword>
<proteinExistence type="inferred from homology"/>
<evidence type="ECO:0000256" key="3">
    <source>
        <dbReference type="ARBA" id="ARBA00022691"/>
    </source>
</evidence>
<keyword evidence="5" id="KW-0408">Iron</keyword>
<dbReference type="GO" id="GO:0046872">
    <property type="term" value="F:metal ion binding"/>
    <property type="evidence" value="ECO:0007669"/>
    <property type="project" value="UniProtKB-KW"/>
</dbReference>
<comment type="similarity">
    <text evidence="7">Belongs to the organic radical-activating enzymes family.</text>
</comment>
<evidence type="ECO:0000256" key="2">
    <source>
        <dbReference type="ARBA" id="ARBA00022485"/>
    </source>
</evidence>
<dbReference type="RefSeq" id="WP_119635336.1">
    <property type="nucleotide sequence ID" value="NZ_CP170218.1"/>
</dbReference>
<dbReference type="STRING" id="1284.SHYC_00465"/>
<reference evidence="8 9" key="1">
    <citation type="journal article" date="2016" name="Front. Microbiol.">
        <title>Comprehensive Phylogenetic Analysis of Bovine Non-aureus Staphylococci Species Based on Whole-Genome Sequencing.</title>
        <authorList>
            <person name="Naushad S."/>
            <person name="Barkema H.W."/>
            <person name="Luby C."/>
            <person name="Condas L.A."/>
            <person name="Nobrega D.B."/>
            <person name="Carson D.A."/>
            <person name="De Buck J."/>
        </authorList>
    </citation>
    <scope>NUCLEOTIDE SEQUENCE [LARGE SCALE GENOMIC DNA]</scope>
    <source>
        <strain evidence="8 9">SNUC 5959</strain>
    </source>
</reference>
<organism evidence="8 9">
    <name type="scientific">Staphylococcus hyicus</name>
    <dbReference type="NCBI Taxonomy" id="1284"/>
    <lineage>
        <taxon>Bacteria</taxon>
        <taxon>Bacillati</taxon>
        <taxon>Bacillota</taxon>
        <taxon>Bacilli</taxon>
        <taxon>Bacillales</taxon>
        <taxon>Staphylococcaceae</taxon>
        <taxon>Staphylococcus</taxon>
    </lineage>
</organism>
<evidence type="ECO:0000313" key="9">
    <source>
        <dbReference type="Proteomes" id="UP000285625"/>
    </source>
</evidence>
<evidence type="ECO:0000256" key="5">
    <source>
        <dbReference type="ARBA" id="ARBA00023004"/>
    </source>
</evidence>
<dbReference type="SFLD" id="SFLDS00029">
    <property type="entry name" value="Radical_SAM"/>
    <property type="match status" value="1"/>
</dbReference>
<dbReference type="EMBL" id="QXVO01000012">
    <property type="protein sequence ID" value="RIO46197.1"/>
    <property type="molecule type" value="Genomic_DNA"/>
</dbReference>
<dbReference type="GO" id="GO:0004748">
    <property type="term" value="F:ribonucleoside-diphosphate reductase activity, thioredoxin disulfide as acceptor"/>
    <property type="evidence" value="ECO:0007669"/>
    <property type="project" value="TreeGrafter"/>
</dbReference>
<dbReference type="InterPro" id="IPR034457">
    <property type="entry name" value="Organic_radical-activating"/>
</dbReference>
<evidence type="ECO:0000313" key="8">
    <source>
        <dbReference type="EMBL" id="RIO46197.1"/>
    </source>
</evidence>
<dbReference type="PANTHER" id="PTHR30352:SF2">
    <property type="entry name" value="ANAEROBIC RIBONUCLEOSIDE-TRIPHOSPHATE REDUCTASE-ACTIVATING PROTEIN"/>
    <property type="match status" value="1"/>
</dbReference>
<dbReference type="AlphaFoldDB" id="A0A418JJK0"/>
<accession>A0A418JJK0</accession>
<evidence type="ECO:0000256" key="7">
    <source>
        <dbReference type="PIRNR" id="PIRNR000368"/>
    </source>
</evidence>
<keyword evidence="4" id="KW-0479">Metal-binding</keyword>
<dbReference type="Proteomes" id="UP000285625">
    <property type="component" value="Unassembled WGS sequence"/>
</dbReference>
<dbReference type="Gene3D" id="3.20.20.70">
    <property type="entry name" value="Aldolase class I"/>
    <property type="match status" value="1"/>
</dbReference>
<gene>
    <name evidence="8" type="primary">nrdG</name>
    <name evidence="8" type="ORF">BUZ57_05455</name>
</gene>
<comment type="caution">
    <text evidence="8">The sequence shown here is derived from an EMBL/GenBank/DDBJ whole genome shotgun (WGS) entry which is preliminary data.</text>
</comment>
<keyword evidence="7" id="KW-0560">Oxidoreductase</keyword>
<dbReference type="SFLD" id="SFLDF00299">
    <property type="entry name" value="anaerobic_ribonucleoside-triph"/>
    <property type="match status" value="1"/>
</dbReference>
<dbReference type="SFLD" id="SFLDG01066">
    <property type="entry name" value="organic_radical-activating_enz"/>
    <property type="match status" value="1"/>
</dbReference>
<dbReference type="NCBIfam" id="TIGR02491">
    <property type="entry name" value="NrdG"/>
    <property type="match status" value="1"/>
</dbReference>
<dbReference type="InterPro" id="IPR013785">
    <property type="entry name" value="Aldolase_TIM"/>
</dbReference>
<evidence type="ECO:0000256" key="1">
    <source>
        <dbReference type="ARBA" id="ARBA00001966"/>
    </source>
</evidence>
<name>A0A418JJK0_STAHY</name>
<keyword evidence="6" id="KW-0411">Iron-sulfur</keyword>
<dbReference type="PIRSF" id="PIRSF000368">
    <property type="entry name" value="NrdG"/>
    <property type="match status" value="1"/>
</dbReference>
<comment type="cofactor">
    <cofactor evidence="1">
        <name>[4Fe-4S] cluster</name>
        <dbReference type="ChEBI" id="CHEBI:49883"/>
    </cofactor>
</comment>